<keyword evidence="2" id="KW-1185">Reference proteome</keyword>
<name>A0A9N9NFP3_9GLOM</name>
<reference evidence="1" key="1">
    <citation type="submission" date="2021-06" db="EMBL/GenBank/DDBJ databases">
        <authorList>
            <person name="Kallberg Y."/>
            <person name="Tangrot J."/>
            <person name="Rosling A."/>
        </authorList>
    </citation>
    <scope>NUCLEOTIDE SEQUENCE</scope>
    <source>
        <strain evidence="1">UK204</strain>
    </source>
</reference>
<proteinExistence type="predicted"/>
<sequence>DSVKKRVLKADFLYSENIESRIHFLQSMYQYAKGYPGFIQIVKRPVFTRGVYKILMKLKTSPVI</sequence>
<evidence type="ECO:0000313" key="1">
    <source>
        <dbReference type="EMBL" id="CAG8733422.1"/>
    </source>
</evidence>
<gene>
    <name evidence="1" type="ORF">FCALED_LOCUS15137</name>
</gene>
<accession>A0A9N9NFP3</accession>
<dbReference type="Proteomes" id="UP000789570">
    <property type="component" value="Unassembled WGS sequence"/>
</dbReference>
<protein>
    <submittedName>
        <fullName evidence="1">6796_t:CDS:1</fullName>
    </submittedName>
</protein>
<dbReference type="AlphaFoldDB" id="A0A9N9NFP3"/>
<dbReference type="EMBL" id="CAJVPQ010012853">
    <property type="protein sequence ID" value="CAG8733422.1"/>
    <property type="molecule type" value="Genomic_DNA"/>
</dbReference>
<comment type="caution">
    <text evidence="1">The sequence shown here is derived from an EMBL/GenBank/DDBJ whole genome shotgun (WGS) entry which is preliminary data.</text>
</comment>
<feature type="non-terminal residue" evidence="1">
    <location>
        <position position="1"/>
    </location>
</feature>
<organism evidence="1 2">
    <name type="scientific">Funneliformis caledonium</name>
    <dbReference type="NCBI Taxonomy" id="1117310"/>
    <lineage>
        <taxon>Eukaryota</taxon>
        <taxon>Fungi</taxon>
        <taxon>Fungi incertae sedis</taxon>
        <taxon>Mucoromycota</taxon>
        <taxon>Glomeromycotina</taxon>
        <taxon>Glomeromycetes</taxon>
        <taxon>Glomerales</taxon>
        <taxon>Glomeraceae</taxon>
        <taxon>Funneliformis</taxon>
    </lineage>
</organism>
<evidence type="ECO:0000313" key="2">
    <source>
        <dbReference type="Proteomes" id="UP000789570"/>
    </source>
</evidence>